<proteinExistence type="inferred from homology"/>
<dbReference type="GO" id="GO:0005783">
    <property type="term" value="C:endoplasmic reticulum"/>
    <property type="evidence" value="ECO:0007669"/>
    <property type="project" value="TreeGrafter"/>
</dbReference>
<evidence type="ECO:0000256" key="5">
    <source>
        <dbReference type="ARBA" id="ARBA00036813"/>
    </source>
</evidence>
<dbReference type="GO" id="GO:0005886">
    <property type="term" value="C:plasma membrane"/>
    <property type="evidence" value="ECO:0007669"/>
    <property type="project" value="TreeGrafter"/>
</dbReference>
<gene>
    <name evidence="7" type="ORF">INT47_002256</name>
</gene>
<reference evidence="7" key="1">
    <citation type="submission" date="2020-12" db="EMBL/GenBank/DDBJ databases">
        <title>Metabolic potential, ecology and presence of endohyphal bacteria is reflected in genomic diversity of Mucoromycotina.</title>
        <authorList>
            <person name="Muszewska A."/>
            <person name="Okrasinska A."/>
            <person name="Steczkiewicz K."/>
            <person name="Drgas O."/>
            <person name="Orlowska M."/>
            <person name="Perlinska-Lenart U."/>
            <person name="Aleksandrzak-Piekarczyk T."/>
            <person name="Szatraj K."/>
            <person name="Zielenkiewicz U."/>
            <person name="Pilsyk S."/>
            <person name="Malc E."/>
            <person name="Mieczkowski P."/>
            <person name="Kruszewska J.S."/>
            <person name="Biernat P."/>
            <person name="Pawlowska J."/>
        </authorList>
    </citation>
    <scope>NUCLEOTIDE SEQUENCE</scope>
    <source>
        <strain evidence="7">WA0000017839</strain>
    </source>
</reference>
<dbReference type="OrthoDB" id="445695at2759"/>
<keyword evidence="4" id="KW-0067">ATP-binding</keyword>
<dbReference type="InterPro" id="IPR020845">
    <property type="entry name" value="AMP-binding_CS"/>
</dbReference>
<dbReference type="InterPro" id="IPR042099">
    <property type="entry name" value="ANL_N_sf"/>
</dbReference>
<dbReference type="PANTHER" id="PTHR43272">
    <property type="entry name" value="LONG-CHAIN-FATTY-ACID--COA LIGASE"/>
    <property type="match status" value="1"/>
</dbReference>
<evidence type="ECO:0000256" key="2">
    <source>
        <dbReference type="ARBA" id="ARBA00022598"/>
    </source>
</evidence>
<dbReference type="PANTHER" id="PTHR43272:SF83">
    <property type="entry name" value="ACYL-COA SYNTHETASE LONG-CHAIN, ISOFORM J"/>
    <property type="match status" value="1"/>
</dbReference>
<comment type="catalytic activity">
    <reaction evidence="5">
        <text>a long-chain fatty acid + ATP + CoA = a long-chain fatty acyl-CoA + AMP + diphosphate</text>
        <dbReference type="Rhea" id="RHEA:15421"/>
        <dbReference type="ChEBI" id="CHEBI:30616"/>
        <dbReference type="ChEBI" id="CHEBI:33019"/>
        <dbReference type="ChEBI" id="CHEBI:57287"/>
        <dbReference type="ChEBI" id="CHEBI:57560"/>
        <dbReference type="ChEBI" id="CHEBI:83139"/>
        <dbReference type="ChEBI" id="CHEBI:456215"/>
        <dbReference type="EC" id="6.2.1.3"/>
    </reaction>
</comment>
<accession>A0A8H7QX32</accession>
<dbReference type="PROSITE" id="PS00455">
    <property type="entry name" value="AMP_BINDING"/>
    <property type="match status" value="1"/>
</dbReference>
<organism evidence="7 8">
    <name type="scientific">Mucor saturninus</name>
    <dbReference type="NCBI Taxonomy" id="64648"/>
    <lineage>
        <taxon>Eukaryota</taxon>
        <taxon>Fungi</taxon>
        <taxon>Fungi incertae sedis</taxon>
        <taxon>Mucoromycota</taxon>
        <taxon>Mucoromycotina</taxon>
        <taxon>Mucoromycetes</taxon>
        <taxon>Mucorales</taxon>
        <taxon>Mucorineae</taxon>
        <taxon>Mucoraceae</taxon>
        <taxon>Mucor</taxon>
    </lineage>
</organism>
<dbReference type="AlphaFoldDB" id="A0A8H7QX32"/>
<keyword evidence="2" id="KW-0436">Ligase</keyword>
<keyword evidence="8" id="KW-1185">Reference proteome</keyword>
<evidence type="ECO:0000256" key="3">
    <source>
        <dbReference type="ARBA" id="ARBA00022741"/>
    </source>
</evidence>
<dbReference type="Pfam" id="PF00501">
    <property type="entry name" value="AMP-binding"/>
    <property type="match status" value="1"/>
</dbReference>
<dbReference type="Gene3D" id="3.40.50.12780">
    <property type="entry name" value="N-terminal domain of ligase-like"/>
    <property type="match status" value="1"/>
</dbReference>
<evidence type="ECO:0000313" key="7">
    <source>
        <dbReference type="EMBL" id="KAG2200342.1"/>
    </source>
</evidence>
<dbReference type="GO" id="GO:0005811">
    <property type="term" value="C:lipid droplet"/>
    <property type="evidence" value="ECO:0007669"/>
    <property type="project" value="TreeGrafter"/>
</dbReference>
<protein>
    <recommendedName>
        <fullName evidence="6">AMP-dependent synthetase/ligase domain-containing protein</fullName>
    </recommendedName>
</protein>
<sequence length="672" mass="74629">MEYLKNLFLAQEPYPTVTVDEENHVFRSYHAKDGLVSSPLFPKLSKNECTIGKIWEETVKKNQLKPVFGQRPLLKIHTKEKKPASPDQKPKKWTYFELGDYEWMNFTEANDKVKKIASALQKHGLEKGDIVILFAKTRPEWMLTALACFTLGLVITTAYDSMPADAVNHIIKETGAKAIFTEVSLFGTLNKAYTKLDKKDQPKFVFYAGKDFEAPEELKKFKDGKAPEVEMLEFKDVTENGSTKIEPVSVKPDDLGLIMYTSGSTGAPKGVELTNGNIIAALGSAQYLVLGFLKDGSHTYVGFLPLAHVLEFLVELIMISFAIPIGYGSVRTLMNDSICGPDGEGKGDGDLKALKPTIMAGVPAVWEKIKHGVEGQLDKQHWTVKKAFEAAIEMKWQMLKFFGKTNAITDAYDSVIFGPIREVTGGKLRFTISGGAPVSFETQKFITSTLCYMLQGYGLTECCGLGSVTLPSLGMVTGVIGPPSPSIEFRLVDVPDTEYLAKNNIGELWLRGPSLMKGYHKQPKITAEAVTDDGWFKTGDVAHLNEDGTFAITDRVKNLVKLAHGEYIALENLESKYRNCSNIKNICLVAESDKSYIVGVVEPADNDVDKDTLLKELQKTAQDAGCSRVETVRDIVVTRNVDWMKEYVTTSGKMKRRDVVKGNKEEIEKIYK</sequence>
<name>A0A8H7QX32_9FUNG</name>
<comment type="similarity">
    <text evidence="1">Belongs to the ATP-dependent AMP-binding enzyme family.</text>
</comment>
<dbReference type="InterPro" id="IPR000873">
    <property type="entry name" value="AMP-dep_synth/lig_dom"/>
</dbReference>
<evidence type="ECO:0000313" key="8">
    <source>
        <dbReference type="Proteomes" id="UP000603453"/>
    </source>
</evidence>
<dbReference type="GO" id="GO:0005524">
    <property type="term" value="F:ATP binding"/>
    <property type="evidence" value="ECO:0007669"/>
    <property type="project" value="UniProtKB-KW"/>
</dbReference>
<dbReference type="SUPFAM" id="SSF56801">
    <property type="entry name" value="Acetyl-CoA synthetase-like"/>
    <property type="match status" value="1"/>
</dbReference>
<evidence type="ECO:0000256" key="1">
    <source>
        <dbReference type="ARBA" id="ARBA00006432"/>
    </source>
</evidence>
<keyword evidence="3" id="KW-0547">Nucleotide-binding</keyword>
<dbReference type="EMBL" id="JAEPRD010000084">
    <property type="protein sequence ID" value="KAG2200342.1"/>
    <property type="molecule type" value="Genomic_DNA"/>
</dbReference>
<evidence type="ECO:0000256" key="4">
    <source>
        <dbReference type="ARBA" id="ARBA00022840"/>
    </source>
</evidence>
<comment type="caution">
    <text evidence="7">The sequence shown here is derived from an EMBL/GenBank/DDBJ whole genome shotgun (WGS) entry which is preliminary data.</text>
</comment>
<feature type="domain" description="AMP-dependent synthetase/ligase" evidence="6">
    <location>
        <begin position="87"/>
        <end position="520"/>
    </location>
</feature>
<evidence type="ECO:0000259" key="6">
    <source>
        <dbReference type="Pfam" id="PF00501"/>
    </source>
</evidence>
<dbReference type="Proteomes" id="UP000603453">
    <property type="component" value="Unassembled WGS sequence"/>
</dbReference>
<dbReference type="GO" id="GO:0035336">
    <property type="term" value="P:long-chain fatty-acyl-CoA metabolic process"/>
    <property type="evidence" value="ECO:0007669"/>
    <property type="project" value="TreeGrafter"/>
</dbReference>
<dbReference type="GO" id="GO:0004467">
    <property type="term" value="F:long-chain fatty acid-CoA ligase activity"/>
    <property type="evidence" value="ECO:0007669"/>
    <property type="project" value="UniProtKB-EC"/>
</dbReference>